<dbReference type="OrthoDB" id="2020646at2759"/>
<accession>V4L5V1</accession>
<dbReference type="EMBL" id="KI517683">
    <property type="protein sequence ID" value="ESQ35128.1"/>
    <property type="molecule type" value="Genomic_DNA"/>
</dbReference>
<name>V4L5V1_EUTSA</name>
<gene>
    <name evidence="1" type="ORF">EUTSA_v10009954mg</name>
</gene>
<protein>
    <submittedName>
        <fullName evidence="1">Uncharacterized protein</fullName>
    </submittedName>
</protein>
<sequence>LLDESYLVSPLLTQDSVCSVSTCSVRILRLPETLYRNEQTERFWNEEHLRSCDLPSHSQITICLKLFSSFSFFILSNLHMFI</sequence>
<evidence type="ECO:0000313" key="2">
    <source>
        <dbReference type="Proteomes" id="UP000030689"/>
    </source>
</evidence>
<reference evidence="1 2" key="1">
    <citation type="journal article" date="2013" name="Front. Plant Sci.">
        <title>The Reference Genome of the Halophytic Plant Eutrema salsugineum.</title>
        <authorList>
            <person name="Yang R."/>
            <person name="Jarvis D.E."/>
            <person name="Chen H."/>
            <person name="Beilstein M.A."/>
            <person name="Grimwood J."/>
            <person name="Jenkins J."/>
            <person name="Shu S."/>
            <person name="Prochnik S."/>
            <person name="Xin M."/>
            <person name="Ma C."/>
            <person name="Schmutz J."/>
            <person name="Wing R.A."/>
            <person name="Mitchell-Olds T."/>
            <person name="Schumaker K.S."/>
            <person name="Wang X."/>
        </authorList>
    </citation>
    <scope>NUCLEOTIDE SEQUENCE [LARGE SCALE GENOMIC DNA]</scope>
</reference>
<evidence type="ECO:0000313" key="1">
    <source>
        <dbReference type="EMBL" id="ESQ35128.1"/>
    </source>
</evidence>
<dbReference type="Proteomes" id="UP000030689">
    <property type="component" value="Unassembled WGS sequence"/>
</dbReference>
<dbReference type="Gramene" id="ESQ35128">
    <property type="protein sequence ID" value="ESQ35128"/>
    <property type="gene ID" value="EUTSA_v10009954mg"/>
</dbReference>
<keyword evidence="2" id="KW-1185">Reference proteome</keyword>
<organism evidence="1 2">
    <name type="scientific">Eutrema salsugineum</name>
    <name type="common">Saltwater cress</name>
    <name type="synonym">Sisymbrium salsugineum</name>
    <dbReference type="NCBI Taxonomy" id="72664"/>
    <lineage>
        <taxon>Eukaryota</taxon>
        <taxon>Viridiplantae</taxon>
        <taxon>Streptophyta</taxon>
        <taxon>Embryophyta</taxon>
        <taxon>Tracheophyta</taxon>
        <taxon>Spermatophyta</taxon>
        <taxon>Magnoliopsida</taxon>
        <taxon>eudicotyledons</taxon>
        <taxon>Gunneridae</taxon>
        <taxon>Pentapetalae</taxon>
        <taxon>rosids</taxon>
        <taxon>malvids</taxon>
        <taxon>Brassicales</taxon>
        <taxon>Brassicaceae</taxon>
        <taxon>Eutremeae</taxon>
        <taxon>Eutrema</taxon>
    </lineage>
</organism>
<dbReference type="KEGG" id="eus:EUTSA_v10009954mg"/>
<feature type="non-terminal residue" evidence="1">
    <location>
        <position position="1"/>
    </location>
</feature>
<dbReference type="AlphaFoldDB" id="V4L5V1"/>
<proteinExistence type="predicted"/>